<protein>
    <recommendedName>
        <fullName evidence="3">Rho guanine nucleotide exchange factor 6/7 coiled-coil domain-containing protein</fullName>
    </recommendedName>
</protein>
<keyword evidence="5" id="KW-1185">Reference proteome</keyword>
<dbReference type="Gene3D" id="1.20.5.390">
    <property type="entry name" value="L1 transposable element, trimerization domain"/>
    <property type="match status" value="1"/>
</dbReference>
<reference evidence="4" key="1">
    <citation type="submission" date="2023-05" db="EMBL/GenBank/DDBJ databases">
        <authorList>
            <person name="Stuckert A."/>
        </authorList>
    </citation>
    <scope>NUCLEOTIDE SEQUENCE</scope>
</reference>
<feature type="domain" description="Rho guanine nucleotide exchange factor 6/7 coiled-coil" evidence="3">
    <location>
        <begin position="35"/>
        <end position="118"/>
    </location>
</feature>
<comment type="caution">
    <text evidence="4">The sequence shown here is derived from an EMBL/GenBank/DDBJ whole genome shotgun (WGS) entry which is preliminary data.</text>
</comment>
<dbReference type="PANTHER" id="PTHR46026">
    <property type="entry name" value="RHO-TYPE GUANINE NUCLEOTIDE EXCHANGE FACTOR, ISOFORM F"/>
    <property type="match status" value="1"/>
</dbReference>
<gene>
    <name evidence="4" type="ORF">SPARVUS_LOCUS12937470</name>
</gene>
<feature type="coiled-coil region" evidence="1">
    <location>
        <begin position="67"/>
        <end position="108"/>
    </location>
</feature>
<feature type="transmembrane region" description="Helical" evidence="2">
    <location>
        <begin position="9"/>
        <end position="28"/>
    </location>
</feature>
<dbReference type="InterPro" id="IPR032409">
    <property type="entry name" value="GEF6/7_CC"/>
</dbReference>
<dbReference type="EMBL" id="CATNWA010017530">
    <property type="protein sequence ID" value="CAI9601140.1"/>
    <property type="molecule type" value="Genomic_DNA"/>
</dbReference>
<evidence type="ECO:0000256" key="2">
    <source>
        <dbReference type="SAM" id="Phobius"/>
    </source>
</evidence>
<evidence type="ECO:0000259" key="3">
    <source>
        <dbReference type="Pfam" id="PF16523"/>
    </source>
</evidence>
<keyword evidence="2" id="KW-1133">Transmembrane helix</keyword>
<dbReference type="PANTHER" id="PTHR46026:SF3">
    <property type="entry name" value="RHO GUANINE NUCLEOTIDE EXCHANGE FACTOR 7"/>
    <property type="match status" value="1"/>
</dbReference>
<evidence type="ECO:0000313" key="4">
    <source>
        <dbReference type="EMBL" id="CAI9601140.1"/>
    </source>
</evidence>
<proteinExistence type="predicted"/>
<evidence type="ECO:0000256" key="1">
    <source>
        <dbReference type="SAM" id="Coils"/>
    </source>
</evidence>
<organism evidence="4 5">
    <name type="scientific">Staurois parvus</name>
    <dbReference type="NCBI Taxonomy" id="386267"/>
    <lineage>
        <taxon>Eukaryota</taxon>
        <taxon>Metazoa</taxon>
        <taxon>Chordata</taxon>
        <taxon>Craniata</taxon>
        <taxon>Vertebrata</taxon>
        <taxon>Euteleostomi</taxon>
        <taxon>Amphibia</taxon>
        <taxon>Batrachia</taxon>
        <taxon>Anura</taxon>
        <taxon>Neobatrachia</taxon>
        <taxon>Ranoidea</taxon>
        <taxon>Ranidae</taxon>
        <taxon>Staurois</taxon>
    </lineage>
</organism>
<name>A0ABN9FYS3_9NEOB</name>
<dbReference type="Proteomes" id="UP001162483">
    <property type="component" value="Unassembled WGS sequence"/>
</dbReference>
<dbReference type="Pfam" id="PF16523">
    <property type="entry name" value="betaPIX_CC"/>
    <property type="match status" value="1"/>
</dbReference>
<keyword evidence="1" id="KW-0175">Coiled coil</keyword>
<keyword evidence="2" id="KW-0472">Membrane</keyword>
<sequence>MHLIKHKKCFYFLGYSVYLSFSIFLLSGSRKESAPQVLLPEEEKIIVEETRSNGQTVIEEKSLVDTVYALKDEVQELKQDSKKMKKSLEEEQRARKDLEKLIRKVLKNMNDPSWDETNL</sequence>
<accession>A0ABN9FYS3</accession>
<evidence type="ECO:0000313" key="5">
    <source>
        <dbReference type="Proteomes" id="UP001162483"/>
    </source>
</evidence>
<keyword evidence="2" id="KW-0812">Transmembrane</keyword>